<evidence type="ECO:0000313" key="2">
    <source>
        <dbReference type="EMBL" id="NWH06184.1"/>
    </source>
</evidence>
<evidence type="ECO:0000256" key="1">
    <source>
        <dbReference type="SAM" id="Phobius"/>
    </source>
</evidence>
<dbReference type="Proteomes" id="UP000553343">
    <property type="component" value="Unassembled WGS sequence"/>
</dbReference>
<dbReference type="EMBL" id="JACADJ010000062">
    <property type="protein sequence ID" value="NWH06184.1"/>
    <property type="molecule type" value="Genomic_DNA"/>
</dbReference>
<protein>
    <submittedName>
        <fullName evidence="2">Uncharacterized protein</fullName>
    </submittedName>
</protein>
<dbReference type="AlphaFoldDB" id="A0A850SXZ3"/>
<reference evidence="2 3" key="1">
    <citation type="submission" date="2020-06" db="EMBL/GenBank/DDBJ databases">
        <title>High-quality draft genome of sulfate reducer Desulfobacter latus type strain AcrS2 isolated from marine sediment.</title>
        <authorList>
            <person name="Hoppe M."/>
            <person name="Larsen C.K."/>
            <person name="Marshall I.P.G."/>
            <person name="Schramm A."/>
            <person name="Marietou A.G."/>
        </authorList>
    </citation>
    <scope>NUCLEOTIDE SEQUENCE [LARGE SCALE GENOMIC DNA]</scope>
    <source>
        <strain evidence="2 3">AcRS2</strain>
    </source>
</reference>
<keyword evidence="3" id="KW-1185">Reference proteome</keyword>
<gene>
    <name evidence="2" type="ORF">HXW94_14525</name>
</gene>
<keyword evidence="1" id="KW-1133">Transmembrane helix</keyword>
<proteinExistence type="predicted"/>
<keyword evidence="1" id="KW-0472">Membrane</keyword>
<keyword evidence="1" id="KW-0812">Transmembrane</keyword>
<accession>A0A850SXZ3</accession>
<feature type="transmembrane region" description="Helical" evidence="1">
    <location>
        <begin position="70"/>
        <end position="91"/>
    </location>
</feature>
<organism evidence="2 3">
    <name type="scientific">Desulfobacter latus</name>
    <dbReference type="NCBI Taxonomy" id="2292"/>
    <lineage>
        <taxon>Bacteria</taxon>
        <taxon>Pseudomonadati</taxon>
        <taxon>Thermodesulfobacteriota</taxon>
        <taxon>Desulfobacteria</taxon>
        <taxon>Desulfobacterales</taxon>
        <taxon>Desulfobacteraceae</taxon>
        <taxon>Desulfobacter</taxon>
    </lineage>
</organism>
<dbReference type="RefSeq" id="WP_178367636.1">
    <property type="nucleotide sequence ID" value="NZ_JACADJ010000062.1"/>
</dbReference>
<sequence length="106" mass="12012">MSKATRKDIIKSIGAGIEYDILKEGQIKPENSPQFKALVEDKATAMLEKYEGSLRPSFWYGVRQSVTGNFIWLIILALFAFILAIFSLNIWDLMIDSIAIKLKTMP</sequence>
<name>A0A850SXZ3_9BACT</name>
<comment type="caution">
    <text evidence="2">The sequence shown here is derived from an EMBL/GenBank/DDBJ whole genome shotgun (WGS) entry which is preliminary data.</text>
</comment>
<evidence type="ECO:0000313" key="3">
    <source>
        <dbReference type="Proteomes" id="UP000553343"/>
    </source>
</evidence>